<name>K0UTC0_MYCVA</name>
<comment type="caution">
    <text evidence="1">The sequence shown here is derived from an EMBL/GenBank/DDBJ whole genome shotgun (WGS) entry which is preliminary data.</text>
</comment>
<protein>
    <recommendedName>
        <fullName evidence="3">ATPase</fullName>
    </recommendedName>
</protein>
<gene>
    <name evidence="1" type="ORF">MVAC_16048</name>
</gene>
<dbReference type="HOGENOM" id="CLU_075537_1_0_11"/>
<sequence>MQVYARVVLALAVVVCGVAVTPGVARPVPGVCPPVCDAIPDVAWIESSSVPLYPVYRWPGMAGLATTVAAPRFEFESWCASPARVADPRDYVVAARARVANPPGHWNLHVQVLHWRGDVVTGGRTALQTLEWARMSLASCHLTAPQVSPSLTTDDAMALVSVISDAGRRVMRTYLAADPASSSLVELTLWTTLPAAVEWRGVASDTQMLDAMAFPLCAAYLGSCR</sequence>
<dbReference type="AlphaFoldDB" id="K0UTC0"/>
<accession>K0UTC0</accession>
<reference evidence="1 2" key="1">
    <citation type="journal article" date="2012" name="J. Bacteriol.">
        <title>Complete Genome Sequence of Mycobacterium vaccae Type Strain ATCC 25954.</title>
        <authorList>
            <person name="Ho Y.S."/>
            <person name="Adroub S.A."/>
            <person name="Abadi M."/>
            <person name="Al Alwan B."/>
            <person name="Alkhateeb R."/>
            <person name="Gao G."/>
            <person name="Ragab A."/>
            <person name="Ali S."/>
            <person name="van Soolingen D."/>
            <person name="Bitter W."/>
            <person name="Pain A."/>
            <person name="Abdallah A.M."/>
        </authorList>
    </citation>
    <scope>NUCLEOTIDE SEQUENCE [LARGE SCALE GENOMIC DNA]</scope>
    <source>
        <strain evidence="1 2">ATCC 25954</strain>
    </source>
</reference>
<evidence type="ECO:0000313" key="1">
    <source>
        <dbReference type="EMBL" id="EJZ08270.1"/>
    </source>
</evidence>
<evidence type="ECO:0000313" key="2">
    <source>
        <dbReference type="Proteomes" id="UP000006072"/>
    </source>
</evidence>
<organism evidence="1 2">
    <name type="scientific">Mycolicibacterium vaccae ATCC 25954</name>
    <dbReference type="NCBI Taxonomy" id="1194972"/>
    <lineage>
        <taxon>Bacteria</taxon>
        <taxon>Bacillati</taxon>
        <taxon>Actinomycetota</taxon>
        <taxon>Actinomycetes</taxon>
        <taxon>Mycobacteriales</taxon>
        <taxon>Mycobacteriaceae</taxon>
        <taxon>Mycolicibacterium</taxon>
    </lineage>
</organism>
<dbReference type="EMBL" id="ALQA01000033">
    <property type="protein sequence ID" value="EJZ08270.1"/>
    <property type="molecule type" value="Genomic_DNA"/>
</dbReference>
<evidence type="ECO:0008006" key="3">
    <source>
        <dbReference type="Google" id="ProtNLM"/>
    </source>
</evidence>
<keyword evidence="2" id="KW-1185">Reference proteome</keyword>
<dbReference type="Proteomes" id="UP000006072">
    <property type="component" value="Unassembled WGS sequence"/>
</dbReference>
<dbReference type="PATRIC" id="fig|1194972.3.peg.3206"/>
<dbReference type="eggNOG" id="ENOG502ZJYE">
    <property type="taxonomic scope" value="Bacteria"/>
</dbReference>
<proteinExistence type="predicted"/>